<protein>
    <submittedName>
        <fullName evidence="4">Uncharacterized protein</fullName>
    </submittedName>
</protein>
<evidence type="ECO:0000256" key="3">
    <source>
        <dbReference type="SAM" id="Phobius"/>
    </source>
</evidence>
<evidence type="ECO:0000313" key="5">
    <source>
        <dbReference type="Proteomes" id="UP000821853"/>
    </source>
</evidence>
<keyword evidence="3" id="KW-1133">Transmembrane helix</keyword>
<evidence type="ECO:0000256" key="2">
    <source>
        <dbReference type="SAM" id="MobiDB-lite"/>
    </source>
</evidence>
<reference evidence="4 5" key="1">
    <citation type="journal article" date="2020" name="Cell">
        <title>Large-Scale Comparative Analyses of Tick Genomes Elucidate Their Genetic Diversity and Vector Capacities.</title>
        <authorList>
            <consortium name="Tick Genome and Microbiome Consortium (TIGMIC)"/>
            <person name="Jia N."/>
            <person name="Wang J."/>
            <person name="Shi W."/>
            <person name="Du L."/>
            <person name="Sun Y."/>
            <person name="Zhan W."/>
            <person name="Jiang J.F."/>
            <person name="Wang Q."/>
            <person name="Zhang B."/>
            <person name="Ji P."/>
            <person name="Bell-Sakyi L."/>
            <person name="Cui X.M."/>
            <person name="Yuan T.T."/>
            <person name="Jiang B.G."/>
            <person name="Yang W.F."/>
            <person name="Lam T.T."/>
            <person name="Chang Q.C."/>
            <person name="Ding S.J."/>
            <person name="Wang X.J."/>
            <person name="Zhu J.G."/>
            <person name="Ruan X.D."/>
            <person name="Zhao L."/>
            <person name="Wei J.T."/>
            <person name="Ye R.Z."/>
            <person name="Que T.C."/>
            <person name="Du C.H."/>
            <person name="Zhou Y.H."/>
            <person name="Cheng J.X."/>
            <person name="Dai P.F."/>
            <person name="Guo W.B."/>
            <person name="Han X.H."/>
            <person name="Huang E.J."/>
            <person name="Li L.F."/>
            <person name="Wei W."/>
            <person name="Gao Y.C."/>
            <person name="Liu J.Z."/>
            <person name="Shao H.Z."/>
            <person name="Wang X."/>
            <person name="Wang C.C."/>
            <person name="Yang T.C."/>
            <person name="Huo Q.B."/>
            <person name="Li W."/>
            <person name="Chen H.Y."/>
            <person name="Chen S.E."/>
            <person name="Zhou L.G."/>
            <person name="Ni X.B."/>
            <person name="Tian J.H."/>
            <person name="Sheng Y."/>
            <person name="Liu T."/>
            <person name="Pan Y.S."/>
            <person name="Xia L.Y."/>
            <person name="Li J."/>
            <person name="Zhao F."/>
            <person name="Cao W.C."/>
        </authorList>
    </citation>
    <scope>NUCLEOTIDE SEQUENCE [LARGE SCALE GENOMIC DNA]</scope>
    <source>
        <strain evidence="4">HaeL-2018</strain>
    </source>
</reference>
<organism evidence="4 5">
    <name type="scientific">Haemaphysalis longicornis</name>
    <name type="common">Bush tick</name>
    <dbReference type="NCBI Taxonomy" id="44386"/>
    <lineage>
        <taxon>Eukaryota</taxon>
        <taxon>Metazoa</taxon>
        <taxon>Ecdysozoa</taxon>
        <taxon>Arthropoda</taxon>
        <taxon>Chelicerata</taxon>
        <taxon>Arachnida</taxon>
        <taxon>Acari</taxon>
        <taxon>Parasitiformes</taxon>
        <taxon>Ixodida</taxon>
        <taxon>Ixodoidea</taxon>
        <taxon>Ixodidae</taxon>
        <taxon>Haemaphysalinae</taxon>
        <taxon>Haemaphysalis</taxon>
    </lineage>
</organism>
<keyword evidence="3" id="KW-0812">Transmembrane</keyword>
<proteinExistence type="predicted"/>
<gene>
    <name evidence="4" type="ORF">HPB48_000286</name>
</gene>
<feature type="region of interest" description="Disordered" evidence="2">
    <location>
        <begin position="656"/>
        <end position="748"/>
    </location>
</feature>
<accession>A0A9J6G7Q0</accession>
<dbReference type="OMA" id="FNQVKHS"/>
<keyword evidence="5" id="KW-1185">Reference proteome</keyword>
<feature type="compositionally biased region" description="Basic and acidic residues" evidence="2">
    <location>
        <begin position="718"/>
        <end position="740"/>
    </location>
</feature>
<feature type="compositionally biased region" description="Low complexity" evidence="2">
    <location>
        <begin position="668"/>
        <end position="678"/>
    </location>
</feature>
<evidence type="ECO:0000313" key="4">
    <source>
        <dbReference type="EMBL" id="KAH9370468.1"/>
    </source>
</evidence>
<dbReference type="OrthoDB" id="6516799at2759"/>
<dbReference type="Proteomes" id="UP000821853">
    <property type="component" value="Chromosome 3"/>
</dbReference>
<feature type="compositionally biased region" description="Basic and acidic residues" evidence="2">
    <location>
        <begin position="52"/>
        <end position="67"/>
    </location>
</feature>
<feature type="region of interest" description="Disordered" evidence="2">
    <location>
        <begin position="1"/>
        <end position="84"/>
    </location>
</feature>
<dbReference type="AlphaFoldDB" id="A0A9J6G7Q0"/>
<sequence length="827" mass="91910">MDASGKSDPDLPGDWTFVPSEGELMELPDEAAQHGGSRVEDLPLDENASNATREKETMEPKDEKAQHDVAAGGDGEISAGSRDSDIDIIDEDTDHSLESLNSSAIAHSSASLMGFSDISSGTVSSFGNLEAPPALDASSVASDASLPSGLELQPGVRRYKHVPNTRLNWALTVMAALVAVAATGFGVGHYLGASESEEQSPVQQPELMYSPEQVQVLKKFQEGLMRCLLEQSKNAPPEGHVDLNPAICYQDAEHWKNKFEQLFSENKGLKELLEHSQRNVVMHDHRLDRSDDCAGDLPQDVQKLKLDLILNQMQHLQLMKTFNQVKHSERLSREQARKLERENEQLKARLEEEGGDDLLVQHELEAKVQTLTEENQELQSRLGHESQREAALRSLEHQVQQLQNENERLKRSMQEQGPSPITTGRISLLRDKVNRLIVENEDLKAVVAKLRYGPPPPAAGEPASDEVKGGDSSPSGGGEADEEEGDAEGQLSELLEVLKKQQADSKQWRRLYEELRKSGREGGTGGGSKSVWRKMLTLGRTLFDDMQAGLDHTLDALVQLASRGSSMATDISPMVQDLGQKVQHELNRRRAELDRHLDGSGDKADSVSQTMRLLESSVKKVFEAGRKFVSKGRETTGRHAGKLVSKLAKVAEMLRSDWEGPAKKTAASESSPEPTSTISPPPSRDESENKWKNGKALKGEVGRDEECRFGEAGCARRSGQDRSGNGEKRHQQQEKGPTDKAKKKRFLDVEEQEEEDWFITRAKDRERQRTEASSGNNENWFLKRRAWRKGANGAAPNRFKPRVERKVGEGLFWDHESSLYDEEEFPE</sequence>
<feature type="coiled-coil region" evidence="1">
    <location>
        <begin position="329"/>
        <end position="446"/>
    </location>
</feature>
<name>A0A9J6G7Q0_HAELO</name>
<keyword evidence="1" id="KW-0175">Coiled coil</keyword>
<feature type="region of interest" description="Disordered" evidence="2">
    <location>
        <begin position="454"/>
        <end position="489"/>
    </location>
</feature>
<comment type="caution">
    <text evidence="4">The sequence shown here is derived from an EMBL/GenBank/DDBJ whole genome shotgun (WGS) entry which is preliminary data.</text>
</comment>
<feature type="compositionally biased region" description="Basic and acidic residues" evidence="2">
    <location>
        <begin position="683"/>
        <end position="709"/>
    </location>
</feature>
<keyword evidence="3" id="KW-0472">Membrane</keyword>
<dbReference type="VEuPathDB" id="VectorBase:HLOH_043530"/>
<feature type="transmembrane region" description="Helical" evidence="3">
    <location>
        <begin position="167"/>
        <end position="191"/>
    </location>
</feature>
<dbReference type="EMBL" id="JABSTR010000005">
    <property type="protein sequence ID" value="KAH9370468.1"/>
    <property type="molecule type" value="Genomic_DNA"/>
</dbReference>
<evidence type="ECO:0000256" key="1">
    <source>
        <dbReference type="SAM" id="Coils"/>
    </source>
</evidence>